<evidence type="ECO:0000313" key="3">
    <source>
        <dbReference type="Proteomes" id="UP000197032"/>
    </source>
</evidence>
<accession>A0A1Z5HVX6</accession>
<dbReference type="EMBL" id="BDGJ01000168">
    <property type="protein sequence ID" value="GAW93699.1"/>
    <property type="molecule type" value="Genomic_DNA"/>
</dbReference>
<sequence>MFFRITPGVSPPETPEPDSTVHPEISPPEFPNNPERVELPPEREDFLFLIL</sequence>
<protein>
    <submittedName>
        <fullName evidence="2">Uncharacterized protein</fullName>
    </submittedName>
</protein>
<dbReference type="Proteomes" id="UP000197032">
    <property type="component" value="Unassembled WGS sequence"/>
</dbReference>
<proteinExistence type="predicted"/>
<evidence type="ECO:0000313" key="2">
    <source>
        <dbReference type="EMBL" id="GAW93699.1"/>
    </source>
</evidence>
<feature type="region of interest" description="Disordered" evidence="1">
    <location>
        <begin position="1"/>
        <end position="39"/>
    </location>
</feature>
<evidence type="ECO:0000256" key="1">
    <source>
        <dbReference type="SAM" id="MobiDB-lite"/>
    </source>
</evidence>
<dbReference type="RefSeq" id="WP_153802863.1">
    <property type="nucleotide sequence ID" value="NZ_BDGJ01000168.1"/>
</dbReference>
<reference evidence="3" key="1">
    <citation type="journal article" date="2017" name="Appl. Environ. Microbiol.">
        <title>Genomic analysis of Calderihabitans maritimus KKC1, a thermophilic hydrogenogenic carboxydotrophic bacterium isolated from marine sediment.</title>
        <authorList>
            <person name="Omae K."/>
            <person name="Yoneda Y."/>
            <person name="Fukuyama Y."/>
            <person name="Yoshida T."/>
            <person name="Sako Y."/>
        </authorList>
    </citation>
    <scope>NUCLEOTIDE SEQUENCE [LARGE SCALE GENOMIC DNA]</scope>
    <source>
        <strain evidence="3">KKC1</strain>
    </source>
</reference>
<comment type="caution">
    <text evidence="2">The sequence shown here is derived from an EMBL/GenBank/DDBJ whole genome shotgun (WGS) entry which is preliminary data.</text>
</comment>
<dbReference type="AlphaFoldDB" id="A0A1Z5HVX6"/>
<organism evidence="2 3">
    <name type="scientific">Calderihabitans maritimus</name>
    <dbReference type="NCBI Taxonomy" id="1246530"/>
    <lineage>
        <taxon>Bacteria</taxon>
        <taxon>Bacillati</taxon>
        <taxon>Bacillota</taxon>
        <taxon>Clostridia</taxon>
        <taxon>Neomoorellales</taxon>
        <taxon>Calderihabitantaceae</taxon>
        <taxon>Calderihabitans</taxon>
    </lineage>
</organism>
<name>A0A1Z5HVX6_9FIRM</name>
<keyword evidence="3" id="KW-1185">Reference proteome</keyword>
<gene>
    <name evidence="2" type="ORF">KKC1_28270</name>
</gene>